<dbReference type="NCBIfam" id="TIGR00633">
    <property type="entry name" value="xth"/>
    <property type="match status" value="1"/>
</dbReference>
<dbReference type="GO" id="GO:0008311">
    <property type="term" value="F:double-stranded DNA 3'-5' DNA exonuclease activity"/>
    <property type="evidence" value="ECO:0007669"/>
    <property type="project" value="UniProtKB-EC"/>
</dbReference>
<evidence type="ECO:0000256" key="6">
    <source>
        <dbReference type="PIRSR" id="PIRSR604808-1"/>
    </source>
</evidence>
<dbReference type="PROSITE" id="PS00726">
    <property type="entry name" value="AP_NUCLEASE_F1_1"/>
    <property type="match status" value="1"/>
</dbReference>
<dbReference type="GO" id="GO:0003677">
    <property type="term" value="F:DNA binding"/>
    <property type="evidence" value="ECO:0007669"/>
    <property type="project" value="InterPro"/>
</dbReference>
<evidence type="ECO:0000256" key="2">
    <source>
        <dbReference type="ARBA" id="ARBA00007092"/>
    </source>
</evidence>
<dbReference type="EMBL" id="CP036313">
    <property type="protein sequence ID" value="QBH14938.1"/>
    <property type="molecule type" value="Genomic_DNA"/>
</dbReference>
<evidence type="ECO:0000259" key="9">
    <source>
        <dbReference type="Pfam" id="PF03372"/>
    </source>
</evidence>
<comment type="cofactor">
    <cofactor evidence="7">
        <name>Mg(2+)</name>
        <dbReference type="ChEBI" id="CHEBI:18420"/>
    </cofactor>
    <cofactor evidence="7">
        <name>Mn(2+)</name>
        <dbReference type="ChEBI" id="CHEBI:29035"/>
    </cofactor>
    <text evidence="7">Probably binds two magnesium or manganese ions per subunit.</text>
</comment>
<evidence type="ECO:0000313" key="12">
    <source>
        <dbReference type="Proteomes" id="UP000248798"/>
    </source>
</evidence>
<evidence type="ECO:0000256" key="1">
    <source>
        <dbReference type="ARBA" id="ARBA00001936"/>
    </source>
</evidence>
<evidence type="ECO:0000313" key="13">
    <source>
        <dbReference type="Proteomes" id="UP000293902"/>
    </source>
</evidence>
<dbReference type="InterPro" id="IPR005135">
    <property type="entry name" value="Endo/exonuclease/phosphatase"/>
</dbReference>
<gene>
    <name evidence="11" type="primary">xth</name>
    <name evidence="11" type="ORF">DO021_18300</name>
    <name evidence="10" type="ORF">EYB58_19665</name>
</gene>
<sequence>MSEKKQVRLISWNVNGLRAVLKKDFFDSVTGMDPDILMLQETKLQENQRSDQMIRFGDYESFWNYSTVKKGYSGVVSYTRITPDAVTTEFGKPEYDGEGRIIRMDFETFVLFNIYFPNGQMNDERLSYKLAFYDWFLDYTQKLRDEGKSIIVTGDFNTAHNEIDLKNPAPNAKRSGFLRIERDVLDKMVDMGYVDTFRHFYPEEVKYSWWSYRFNARKNNAGWRIDYFFVTRDLIENGIIKAAFIDNDIFGSDHCPVGLVVAV</sequence>
<evidence type="ECO:0000256" key="5">
    <source>
        <dbReference type="ARBA" id="ARBA00022842"/>
    </source>
</evidence>
<evidence type="ECO:0000313" key="11">
    <source>
        <dbReference type="EMBL" id="RAM00598.1"/>
    </source>
</evidence>
<evidence type="ECO:0000256" key="8">
    <source>
        <dbReference type="PIRSR" id="PIRSR604808-3"/>
    </source>
</evidence>
<feature type="binding site" evidence="7">
    <location>
        <position position="41"/>
    </location>
    <ligand>
        <name>Mg(2+)</name>
        <dbReference type="ChEBI" id="CHEBI:18420"/>
        <label>1</label>
    </ligand>
</feature>
<keyword evidence="3 7" id="KW-0479">Metal-binding</keyword>
<comment type="cofactor">
    <cofactor evidence="1">
        <name>Mn(2+)</name>
        <dbReference type="ChEBI" id="CHEBI:29035"/>
    </cofactor>
</comment>
<reference evidence="10 13" key="2">
    <citation type="submission" date="2019-02" db="EMBL/GenBank/DDBJ databases">
        <title>Complete genome sequence of Desulfobacter hydrogenophilus AcRS1.</title>
        <authorList>
            <person name="Marietou A."/>
            <person name="Lund M.B."/>
            <person name="Marshall I.P.G."/>
            <person name="Schreiber L."/>
            <person name="Jorgensen B."/>
        </authorList>
    </citation>
    <scope>NUCLEOTIDE SEQUENCE [LARGE SCALE GENOMIC DNA]</scope>
    <source>
        <strain evidence="10 13">AcRS1</strain>
    </source>
</reference>
<dbReference type="EC" id="3.1.11.2" evidence="11"/>
<feature type="binding site" evidence="7">
    <location>
        <position position="155"/>
    </location>
    <ligand>
        <name>Mg(2+)</name>
        <dbReference type="ChEBI" id="CHEBI:18420"/>
        <label>1</label>
    </ligand>
</feature>
<feature type="active site" description="Proton donor/acceptor" evidence="6">
    <location>
        <position position="155"/>
    </location>
</feature>
<accession>A0A328F7M7</accession>
<evidence type="ECO:0000256" key="4">
    <source>
        <dbReference type="ARBA" id="ARBA00022801"/>
    </source>
</evidence>
<dbReference type="GO" id="GO:0006284">
    <property type="term" value="P:base-excision repair"/>
    <property type="evidence" value="ECO:0007669"/>
    <property type="project" value="TreeGrafter"/>
</dbReference>
<dbReference type="PANTHER" id="PTHR22748:SF6">
    <property type="entry name" value="DNA-(APURINIC OR APYRIMIDINIC SITE) ENDONUCLEASE"/>
    <property type="match status" value="1"/>
</dbReference>
<dbReference type="InterPro" id="IPR020848">
    <property type="entry name" value="AP_endonuclease_F1_CS"/>
</dbReference>
<keyword evidence="5 7" id="KW-0460">Magnesium</keyword>
<organism evidence="11 12">
    <name type="scientific">Desulfobacter hydrogenophilus</name>
    <dbReference type="NCBI Taxonomy" id="2291"/>
    <lineage>
        <taxon>Bacteria</taxon>
        <taxon>Pseudomonadati</taxon>
        <taxon>Thermodesulfobacteriota</taxon>
        <taxon>Desulfobacteria</taxon>
        <taxon>Desulfobacterales</taxon>
        <taxon>Desulfobacteraceae</taxon>
        <taxon>Desulfobacter</taxon>
    </lineage>
</organism>
<evidence type="ECO:0000256" key="3">
    <source>
        <dbReference type="ARBA" id="ARBA00022723"/>
    </source>
</evidence>
<feature type="binding site" evidence="7">
    <location>
        <position position="157"/>
    </location>
    <ligand>
        <name>Mg(2+)</name>
        <dbReference type="ChEBI" id="CHEBI:18420"/>
        <label>1</label>
    </ligand>
</feature>
<feature type="site" description="Interaction with DNA substrate" evidence="8">
    <location>
        <position position="254"/>
    </location>
</feature>
<feature type="active site" evidence="6">
    <location>
        <position position="115"/>
    </location>
</feature>
<dbReference type="PANTHER" id="PTHR22748">
    <property type="entry name" value="AP ENDONUCLEASE"/>
    <property type="match status" value="1"/>
</dbReference>
<dbReference type="Proteomes" id="UP000293902">
    <property type="component" value="Chromosome"/>
</dbReference>
<protein>
    <submittedName>
        <fullName evidence="11">Exodeoxyribonuclease III</fullName>
        <ecNumber evidence="11">3.1.11.2</ecNumber>
    </submittedName>
</protein>
<dbReference type="EMBL" id="QLNI01000043">
    <property type="protein sequence ID" value="RAM00598.1"/>
    <property type="molecule type" value="Genomic_DNA"/>
</dbReference>
<dbReference type="InterPro" id="IPR020847">
    <property type="entry name" value="AP_endonuclease_F1_BS"/>
</dbReference>
<dbReference type="GO" id="GO:0008081">
    <property type="term" value="F:phosphoric diester hydrolase activity"/>
    <property type="evidence" value="ECO:0007669"/>
    <property type="project" value="TreeGrafter"/>
</dbReference>
<dbReference type="AlphaFoldDB" id="A0A328F7M7"/>
<feature type="binding site" evidence="7">
    <location>
        <position position="13"/>
    </location>
    <ligand>
        <name>Mg(2+)</name>
        <dbReference type="ChEBI" id="CHEBI:18420"/>
        <label>1</label>
    </ligand>
</feature>
<feature type="site" description="Important for catalytic activity" evidence="8">
    <location>
        <position position="226"/>
    </location>
</feature>
<dbReference type="RefSeq" id="WP_111959347.1">
    <property type="nucleotide sequence ID" value="NZ_CP036313.1"/>
</dbReference>
<keyword evidence="13" id="KW-1185">Reference proteome</keyword>
<dbReference type="Gene3D" id="3.60.10.10">
    <property type="entry name" value="Endonuclease/exonuclease/phosphatase"/>
    <property type="match status" value="1"/>
</dbReference>
<dbReference type="NCBIfam" id="TIGR00195">
    <property type="entry name" value="exoDNase_III"/>
    <property type="match status" value="1"/>
</dbReference>
<evidence type="ECO:0000256" key="7">
    <source>
        <dbReference type="PIRSR" id="PIRSR604808-2"/>
    </source>
</evidence>
<dbReference type="FunFam" id="3.60.10.10:FF:000026">
    <property type="entry name" value="Exodeoxyribonuclease III"/>
    <property type="match status" value="1"/>
</dbReference>
<dbReference type="InterPro" id="IPR004808">
    <property type="entry name" value="AP_endonuc_1"/>
</dbReference>
<feature type="site" description="Transition state stabilizer" evidence="8">
    <location>
        <position position="157"/>
    </location>
</feature>
<dbReference type="Pfam" id="PF03372">
    <property type="entry name" value="Exo_endo_phos"/>
    <property type="match status" value="1"/>
</dbReference>
<feature type="binding site" evidence="7">
    <location>
        <position position="253"/>
    </location>
    <ligand>
        <name>Mg(2+)</name>
        <dbReference type="ChEBI" id="CHEBI:18420"/>
        <label>1</label>
    </ligand>
</feature>
<dbReference type="GO" id="GO:0003906">
    <property type="term" value="F:DNA-(apurinic or apyrimidinic site) endonuclease activity"/>
    <property type="evidence" value="ECO:0007669"/>
    <property type="project" value="TreeGrafter"/>
</dbReference>
<keyword evidence="4 11" id="KW-0378">Hydrolase</keyword>
<reference evidence="11 12" key="1">
    <citation type="submission" date="2018-06" db="EMBL/GenBank/DDBJ databases">
        <title>Complete Genome Sequence of Desulfobacter hydrogenophilus (DSM3380).</title>
        <authorList>
            <person name="Marietou A."/>
            <person name="Schreiber L."/>
            <person name="Marshall I."/>
            <person name="Jorgensen B."/>
        </authorList>
    </citation>
    <scope>NUCLEOTIDE SEQUENCE [LARGE SCALE GENOMIC DNA]</scope>
    <source>
        <strain evidence="11 12">DSM 3380</strain>
    </source>
</reference>
<dbReference type="SUPFAM" id="SSF56219">
    <property type="entry name" value="DNase I-like"/>
    <property type="match status" value="1"/>
</dbReference>
<proteinExistence type="inferred from homology"/>
<keyword evidence="7" id="KW-0464">Manganese</keyword>
<dbReference type="Proteomes" id="UP000248798">
    <property type="component" value="Unassembled WGS sequence"/>
</dbReference>
<dbReference type="PROSITE" id="PS00727">
    <property type="entry name" value="AP_NUCLEASE_F1_2"/>
    <property type="match status" value="1"/>
</dbReference>
<dbReference type="PROSITE" id="PS51435">
    <property type="entry name" value="AP_NUCLEASE_F1_4"/>
    <property type="match status" value="1"/>
</dbReference>
<feature type="domain" description="Endonuclease/exonuclease/phosphatase" evidence="9">
    <location>
        <begin position="10"/>
        <end position="254"/>
    </location>
</feature>
<comment type="similarity">
    <text evidence="2">Belongs to the DNA repair enzymes AP/ExoA family.</text>
</comment>
<evidence type="ECO:0000313" key="10">
    <source>
        <dbReference type="EMBL" id="QBH14938.1"/>
    </source>
</evidence>
<feature type="binding site" evidence="7">
    <location>
        <position position="254"/>
    </location>
    <ligand>
        <name>Mg(2+)</name>
        <dbReference type="ChEBI" id="CHEBI:18420"/>
        <label>1</label>
    </ligand>
</feature>
<name>A0A328F7M7_9BACT</name>
<dbReference type="InterPro" id="IPR036691">
    <property type="entry name" value="Endo/exonu/phosph_ase_sf"/>
</dbReference>
<dbReference type="GO" id="GO:0046872">
    <property type="term" value="F:metal ion binding"/>
    <property type="evidence" value="ECO:0007669"/>
    <property type="project" value="UniProtKB-KW"/>
</dbReference>
<dbReference type="OrthoDB" id="9803914at2"/>
<feature type="active site" description="Proton acceptor" evidence="6">
    <location>
        <position position="254"/>
    </location>
</feature>